<dbReference type="EMBL" id="FQZU01000043">
    <property type="protein sequence ID" value="SHL06521.1"/>
    <property type="molecule type" value="Genomic_DNA"/>
</dbReference>
<keyword evidence="1" id="KW-1133">Transmembrane helix</keyword>
<feature type="transmembrane region" description="Helical" evidence="1">
    <location>
        <begin position="47"/>
        <end position="68"/>
    </location>
</feature>
<feature type="transmembrane region" description="Helical" evidence="1">
    <location>
        <begin position="150"/>
        <end position="178"/>
    </location>
</feature>
<dbReference type="RefSeq" id="WP_073478543.1">
    <property type="nucleotide sequence ID" value="NZ_FQZU01000043.1"/>
</dbReference>
<evidence type="ECO:0000313" key="3">
    <source>
        <dbReference type="Proteomes" id="UP000183994"/>
    </source>
</evidence>
<proteinExistence type="predicted"/>
<keyword evidence="3" id="KW-1185">Reference proteome</keyword>
<evidence type="ECO:0000313" key="2">
    <source>
        <dbReference type="EMBL" id="SHL06521.1"/>
    </source>
</evidence>
<feature type="transmembrane region" description="Helical" evidence="1">
    <location>
        <begin position="109"/>
        <end position="130"/>
    </location>
</feature>
<dbReference type="Proteomes" id="UP000183994">
    <property type="component" value="Unassembled WGS sequence"/>
</dbReference>
<organism evidence="2 3">
    <name type="scientific">Desulfatibacillum alkenivorans DSM 16219</name>
    <dbReference type="NCBI Taxonomy" id="1121393"/>
    <lineage>
        <taxon>Bacteria</taxon>
        <taxon>Pseudomonadati</taxon>
        <taxon>Thermodesulfobacteriota</taxon>
        <taxon>Desulfobacteria</taxon>
        <taxon>Desulfobacterales</taxon>
        <taxon>Desulfatibacillaceae</taxon>
        <taxon>Desulfatibacillum</taxon>
    </lineage>
</organism>
<protein>
    <submittedName>
        <fullName evidence="2">Uncharacterized protein</fullName>
    </submittedName>
</protein>
<keyword evidence="1" id="KW-0472">Membrane</keyword>
<evidence type="ECO:0000256" key="1">
    <source>
        <dbReference type="SAM" id="Phobius"/>
    </source>
</evidence>
<feature type="transmembrane region" description="Helical" evidence="1">
    <location>
        <begin position="14"/>
        <end position="35"/>
    </location>
</feature>
<dbReference type="OrthoDB" id="5457334at2"/>
<gene>
    <name evidence="2" type="ORF">SAMN02745216_04556</name>
</gene>
<feature type="transmembrane region" description="Helical" evidence="1">
    <location>
        <begin position="74"/>
        <end position="97"/>
    </location>
</feature>
<dbReference type="STRING" id="1121393.SAMN02745216_04556"/>
<reference evidence="3" key="1">
    <citation type="submission" date="2016-11" db="EMBL/GenBank/DDBJ databases">
        <authorList>
            <person name="Varghese N."/>
            <person name="Submissions S."/>
        </authorList>
    </citation>
    <scope>NUCLEOTIDE SEQUENCE [LARGE SCALE GENOMIC DNA]</scope>
    <source>
        <strain evidence="3">DSM 16219</strain>
    </source>
</reference>
<sequence>MDLAEKARPNNSGIIGYFQALTGVLSRPGVFFASLDQEASLSKPLGFLLASALFFTGASLTCLAHDYAIMAGVYFINAMFMPMVSAAACFLFMTMFMGRTVKFRAVMAIHAYASGVTMLAAWIPLFVWFTEPWRWILIILGTVKACKISWLKSILAALAAFVTTNVFFWSLMLAIAGLRSN</sequence>
<accession>A0A1M6XKP4</accession>
<keyword evidence="1" id="KW-0812">Transmembrane</keyword>
<dbReference type="AlphaFoldDB" id="A0A1M6XKP4"/>
<name>A0A1M6XKP4_9BACT</name>